<dbReference type="EMBL" id="DYXY01000077">
    <property type="protein sequence ID" value="HJE15042.1"/>
    <property type="molecule type" value="Genomic_DNA"/>
</dbReference>
<name>A0A921B2Z4_9LACO</name>
<proteinExistence type="predicted"/>
<reference evidence="1" key="1">
    <citation type="journal article" date="2021" name="PeerJ">
        <title>Extensive microbial diversity within the chicken gut microbiome revealed by metagenomics and culture.</title>
        <authorList>
            <person name="Gilroy R."/>
            <person name="Ravi A."/>
            <person name="Getino M."/>
            <person name="Pursley I."/>
            <person name="Horton D.L."/>
            <person name="Alikhan N.F."/>
            <person name="Baker D."/>
            <person name="Gharbi K."/>
            <person name="Hall N."/>
            <person name="Watson M."/>
            <person name="Adriaenssens E.M."/>
            <person name="Foster-Nyarko E."/>
            <person name="Jarju S."/>
            <person name="Secka A."/>
            <person name="Antonio M."/>
            <person name="Oren A."/>
            <person name="Chaudhuri R.R."/>
            <person name="La Ragione R."/>
            <person name="Hildebrand F."/>
            <person name="Pallen M.J."/>
        </authorList>
    </citation>
    <scope>NUCLEOTIDE SEQUENCE</scope>
    <source>
        <strain evidence="1">CHK173-2119</strain>
    </source>
</reference>
<reference evidence="1" key="2">
    <citation type="submission" date="2021-09" db="EMBL/GenBank/DDBJ databases">
        <authorList>
            <person name="Gilroy R."/>
        </authorList>
    </citation>
    <scope>NUCLEOTIDE SEQUENCE</scope>
    <source>
        <strain evidence="1">CHK173-2119</strain>
    </source>
</reference>
<evidence type="ECO:0000313" key="2">
    <source>
        <dbReference type="Proteomes" id="UP000774947"/>
    </source>
</evidence>
<feature type="non-terminal residue" evidence="1">
    <location>
        <position position="1"/>
    </location>
</feature>
<evidence type="ECO:0000313" key="1">
    <source>
        <dbReference type="EMBL" id="HJE15042.1"/>
    </source>
</evidence>
<comment type="caution">
    <text evidence="1">The sequence shown here is derived from an EMBL/GenBank/DDBJ whole genome shotgun (WGS) entry which is preliminary data.</text>
</comment>
<gene>
    <name evidence="1" type="ORF">K8W17_03075</name>
</gene>
<dbReference type="Proteomes" id="UP000774947">
    <property type="component" value="Unassembled WGS sequence"/>
</dbReference>
<accession>A0A921B2Z4</accession>
<organism evidence="1 2">
    <name type="scientific">Lapidilactobacillus dextrinicus</name>
    <dbReference type="NCBI Taxonomy" id="51664"/>
    <lineage>
        <taxon>Bacteria</taxon>
        <taxon>Bacillati</taxon>
        <taxon>Bacillota</taxon>
        <taxon>Bacilli</taxon>
        <taxon>Lactobacillales</taxon>
        <taxon>Lactobacillaceae</taxon>
        <taxon>Lapidilactobacillus</taxon>
    </lineage>
</organism>
<sequence>ERGMMLQELRQELWLPKRLPPLSRNWGLILNRQITFYLANGELTWQQRSQIYLETKWPLVN</sequence>
<protein>
    <submittedName>
        <fullName evidence="1">Uncharacterized protein</fullName>
    </submittedName>
</protein>
<dbReference type="AlphaFoldDB" id="A0A921B2Z4"/>